<protein>
    <submittedName>
        <fullName evidence="1">Uncharacterized protein</fullName>
    </submittedName>
</protein>
<proteinExistence type="predicted"/>
<gene>
    <name evidence="1" type="ORF">GCM10022289_17760</name>
</gene>
<dbReference type="EMBL" id="BAABBY010000004">
    <property type="protein sequence ID" value="GAA4202668.1"/>
    <property type="molecule type" value="Genomic_DNA"/>
</dbReference>
<keyword evidence="2" id="KW-1185">Reference proteome</keyword>
<sequence length="115" mass="13370">MAASQFINIKMEYMAIPVYYAAKRLKENIYYLVEIKTNNMIKVSKYDCSGNVFFSYQKKNGTKIYKKFRGFFKPKGYIIKEIDKLVDSGYYNNIDDANKKIGLSSIKTIAGERDN</sequence>
<organism evidence="1 2">
    <name type="scientific">Pedobacter jeongneungensis</name>
    <dbReference type="NCBI Taxonomy" id="947309"/>
    <lineage>
        <taxon>Bacteria</taxon>
        <taxon>Pseudomonadati</taxon>
        <taxon>Bacteroidota</taxon>
        <taxon>Sphingobacteriia</taxon>
        <taxon>Sphingobacteriales</taxon>
        <taxon>Sphingobacteriaceae</taxon>
        <taxon>Pedobacter</taxon>
    </lineage>
</organism>
<accession>A0ABP8BBC6</accession>
<name>A0ABP8BBC6_9SPHI</name>
<reference evidence="2" key="1">
    <citation type="journal article" date="2019" name="Int. J. Syst. Evol. Microbiol.">
        <title>The Global Catalogue of Microorganisms (GCM) 10K type strain sequencing project: providing services to taxonomists for standard genome sequencing and annotation.</title>
        <authorList>
            <consortium name="The Broad Institute Genomics Platform"/>
            <consortium name="The Broad Institute Genome Sequencing Center for Infectious Disease"/>
            <person name="Wu L."/>
            <person name="Ma J."/>
        </authorList>
    </citation>
    <scope>NUCLEOTIDE SEQUENCE [LARGE SCALE GENOMIC DNA]</scope>
    <source>
        <strain evidence="2">JCM 17626</strain>
    </source>
</reference>
<evidence type="ECO:0000313" key="2">
    <source>
        <dbReference type="Proteomes" id="UP001501772"/>
    </source>
</evidence>
<evidence type="ECO:0000313" key="1">
    <source>
        <dbReference type="EMBL" id="GAA4202668.1"/>
    </source>
</evidence>
<comment type="caution">
    <text evidence="1">The sequence shown here is derived from an EMBL/GenBank/DDBJ whole genome shotgun (WGS) entry which is preliminary data.</text>
</comment>
<dbReference type="Proteomes" id="UP001501772">
    <property type="component" value="Unassembled WGS sequence"/>
</dbReference>